<evidence type="ECO:0000313" key="1">
    <source>
        <dbReference type="EMBL" id="CCA71719.1"/>
    </source>
</evidence>
<dbReference type="Proteomes" id="UP000007148">
    <property type="component" value="Unassembled WGS sequence"/>
</dbReference>
<evidence type="ECO:0000313" key="2">
    <source>
        <dbReference type="Proteomes" id="UP000007148"/>
    </source>
</evidence>
<dbReference type="AlphaFoldDB" id="G4TK76"/>
<gene>
    <name evidence="1" type="ORF">PIIN_05654</name>
</gene>
<dbReference type="InParanoid" id="G4TK76"/>
<organism evidence="1 2">
    <name type="scientific">Serendipita indica (strain DSM 11827)</name>
    <name type="common">Root endophyte fungus</name>
    <name type="synonym">Piriformospora indica</name>
    <dbReference type="NCBI Taxonomy" id="1109443"/>
    <lineage>
        <taxon>Eukaryota</taxon>
        <taxon>Fungi</taxon>
        <taxon>Dikarya</taxon>
        <taxon>Basidiomycota</taxon>
        <taxon>Agaricomycotina</taxon>
        <taxon>Agaricomycetes</taxon>
        <taxon>Sebacinales</taxon>
        <taxon>Serendipitaceae</taxon>
        <taxon>Serendipita</taxon>
    </lineage>
</organism>
<reference evidence="1 2" key="1">
    <citation type="journal article" date="2011" name="PLoS Pathog.">
        <title>Endophytic Life Strategies Decoded by Genome and Transcriptome Analyses of the Mutualistic Root Symbiont Piriformospora indica.</title>
        <authorList>
            <person name="Zuccaro A."/>
            <person name="Lahrmann U."/>
            <person name="Guldener U."/>
            <person name="Langen G."/>
            <person name="Pfiffi S."/>
            <person name="Biedenkopf D."/>
            <person name="Wong P."/>
            <person name="Samans B."/>
            <person name="Grimm C."/>
            <person name="Basiewicz M."/>
            <person name="Murat C."/>
            <person name="Martin F."/>
            <person name="Kogel K.H."/>
        </authorList>
    </citation>
    <scope>NUCLEOTIDE SEQUENCE [LARGE SCALE GENOMIC DNA]</scope>
    <source>
        <strain evidence="1 2">DSM 11827</strain>
    </source>
</reference>
<name>G4TK76_SERID</name>
<dbReference type="EMBL" id="CAFZ01000132">
    <property type="protein sequence ID" value="CCA71719.1"/>
    <property type="molecule type" value="Genomic_DNA"/>
</dbReference>
<proteinExistence type="predicted"/>
<dbReference type="HOGENOM" id="CLU_2038939_0_0_1"/>
<protein>
    <submittedName>
        <fullName evidence="1">Uncharacterized protein</fullName>
    </submittedName>
</protein>
<accession>G4TK76</accession>
<comment type="caution">
    <text evidence="1">The sequence shown here is derived from an EMBL/GenBank/DDBJ whole genome shotgun (WGS) entry which is preliminary data.</text>
</comment>
<sequence>MCSITTTAEQVTIIASPSPPPPPIRLYQYPAAVVASAAPNKPNTLLHTYHTPNTPFSLVLVLLSDADPVQPFFLSFCFIIGYTWTVSCDTTPSILLFLCIISGTALLSSAESSNFWLSSWL</sequence>
<keyword evidence="2" id="KW-1185">Reference proteome</keyword>